<evidence type="ECO:0000313" key="3">
    <source>
        <dbReference type="Proteomes" id="UP000078576"/>
    </source>
</evidence>
<name>A0A194VD69_CYTMA</name>
<dbReference type="AlphaFoldDB" id="A0A194VD69"/>
<dbReference type="STRING" id="694573.A0A194VD69"/>
<gene>
    <name evidence="2" type="ORF">VP1G_09019</name>
</gene>
<feature type="domain" description="Dienelactone hydrolase" evidence="1">
    <location>
        <begin position="27"/>
        <end position="274"/>
    </location>
</feature>
<organism evidence="2 3">
    <name type="scientific">Cytospora mali</name>
    <name type="common">Apple Valsa canker fungus</name>
    <name type="synonym">Valsa mali</name>
    <dbReference type="NCBI Taxonomy" id="578113"/>
    <lineage>
        <taxon>Eukaryota</taxon>
        <taxon>Fungi</taxon>
        <taxon>Dikarya</taxon>
        <taxon>Ascomycota</taxon>
        <taxon>Pezizomycotina</taxon>
        <taxon>Sordariomycetes</taxon>
        <taxon>Sordariomycetidae</taxon>
        <taxon>Diaporthales</taxon>
        <taxon>Cytosporaceae</taxon>
        <taxon>Cytospora</taxon>
    </lineage>
</organism>
<protein>
    <submittedName>
        <fullName evidence="2">Protein AIM2</fullName>
    </submittedName>
</protein>
<dbReference type="Proteomes" id="UP000078576">
    <property type="component" value="Unassembled WGS sequence"/>
</dbReference>
<dbReference type="PANTHER" id="PTHR17630">
    <property type="entry name" value="DIENELACTONE HYDROLASE"/>
    <property type="match status" value="1"/>
</dbReference>
<evidence type="ECO:0000313" key="2">
    <source>
        <dbReference type="EMBL" id="KUI61838.1"/>
    </source>
</evidence>
<proteinExistence type="predicted"/>
<dbReference type="InterPro" id="IPR002925">
    <property type="entry name" value="Dienelactn_hydro"/>
</dbReference>
<dbReference type="OrthoDB" id="17560at2759"/>
<dbReference type="Gene3D" id="3.40.50.1820">
    <property type="entry name" value="alpha/beta hydrolase"/>
    <property type="match status" value="1"/>
</dbReference>
<dbReference type="SUPFAM" id="SSF53474">
    <property type="entry name" value="alpha/beta-Hydrolases"/>
    <property type="match status" value="1"/>
</dbReference>
<dbReference type="PANTHER" id="PTHR17630:SF105">
    <property type="entry name" value="DIENELACTONE HYDROLASE FAMILY PROTEIN (AFU_ORTHOLOGUE AFUA_4G08790)"/>
    <property type="match status" value="1"/>
</dbReference>
<evidence type="ECO:0000259" key="1">
    <source>
        <dbReference type="Pfam" id="PF01738"/>
    </source>
</evidence>
<reference evidence="3" key="1">
    <citation type="submission" date="2014-12" db="EMBL/GenBank/DDBJ databases">
        <title>Genome Sequence of Valsa Canker Pathogens Uncovers a Specific Adaption of Colonization on Woody Bark.</title>
        <authorList>
            <person name="Yin Z."/>
            <person name="Liu H."/>
            <person name="Gao X."/>
            <person name="Li Z."/>
            <person name="Song N."/>
            <person name="Ke X."/>
            <person name="Dai Q."/>
            <person name="Wu Y."/>
            <person name="Sun Y."/>
            <person name="Xu J.-R."/>
            <person name="Kang Z.K."/>
            <person name="Wang L."/>
            <person name="Huang L."/>
        </authorList>
    </citation>
    <scope>NUCLEOTIDE SEQUENCE [LARGE SCALE GENOMIC DNA]</scope>
    <source>
        <strain evidence="3">SXYL134</strain>
    </source>
</reference>
<dbReference type="GO" id="GO:0016787">
    <property type="term" value="F:hydrolase activity"/>
    <property type="evidence" value="ECO:0007669"/>
    <property type="project" value="InterPro"/>
</dbReference>
<keyword evidence="3" id="KW-1185">Reference proteome</keyword>
<dbReference type="EMBL" id="KN714789">
    <property type="protein sequence ID" value="KUI61838.1"/>
    <property type="molecule type" value="Genomic_DNA"/>
</dbReference>
<dbReference type="Pfam" id="PF01738">
    <property type="entry name" value="DLH"/>
    <property type="match status" value="1"/>
</dbReference>
<dbReference type="InterPro" id="IPR029058">
    <property type="entry name" value="AB_hydrolase_fold"/>
</dbReference>
<sequence length="282" mass="31400">MSCPDCFSGHQHDGTPRGKIIKLHGLETYVTEPLQGKTAKGIIVIIPDGFGIDFVNNKNLADTYATKGDYKVYLPDFMLGHSCPSWILDTMTALISPGNYLSKPYHFFWAMYGFIPWIIRNRPGKSFPIVKAFFEALRKEVGPSTPIGAAGFCWGGKHVVLLADSEHRVDDKPMYDAGFTGHPSFLEVPKDIQKITIPISFAVPEKDNQLSVPRDTDVISKIMEDKKESERGEVRVYQGCGHGFCVRADPTAEDGLLAIRATEAEDQAIEWFDAKLPKYLAE</sequence>
<accession>A0A194VD69</accession>